<dbReference type="PANTHER" id="PTHR43669:SF3">
    <property type="entry name" value="ALCOHOL DEHYDROGENASE, PUTATIVE (AFU_ORTHOLOGUE AFUA_3G03445)-RELATED"/>
    <property type="match status" value="1"/>
</dbReference>
<dbReference type="AlphaFoldDB" id="A0AAD4NVB1"/>
<evidence type="ECO:0000256" key="1">
    <source>
        <dbReference type="ARBA" id="ARBA00006484"/>
    </source>
</evidence>
<evidence type="ECO:0000256" key="2">
    <source>
        <dbReference type="ARBA" id="ARBA00023002"/>
    </source>
</evidence>
<dbReference type="CDD" id="cd05233">
    <property type="entry name" value="SDR_c"/>
    <property type="match status" value="1"/>
</dbReference>
<gene>
    <name evidence="3" type="ORF">G6011_01118</name>
</gene>
<accession>A0AAD4NVB1</accession>
<sequence>MTRTLIVFGAGTGIGNHVALGFASKGIEHIILLARNTERLQNEDAAFVTRSTFPVTVDTVRIDLADTASIPNVLKQLDSKTEGEDVEVVFFNAARIKPGDVLGVSVGEIDEDFKTTNLALYIIAQHYIPKLQGLAKSNSKSKPALLVTNSHLPWDPVPQLLSLSLVKASQKNMVESFSRAFGDSGVHIGLVFVEGPVAPENKVLNPKTIAERTVAFWEGGEGVAVNIKEEGTWHPLKGITNKAYQ</sequence>
<dbReference type="SUPFAM" id="SSF51735">
    <property type="entry name" value="NAD(P)-binding Rossmann-fold domains"/>
    <property type="match status" value="1"/>
</dbReference>
<evidence type="ECO:0000313" key="3">
    <source>
        <dbReference type="EMBL" id="KAG9195997.1"/>
    </source>
</evidence>
<reference evidence="3" key="1">
    <citation type="submission" date="2021-07" db="EMBL/GenBank/DDBJ databases">
        <title>Genome Resource of American Ginseng Black Spot Pathogen Alternaria panax.</title>
        <authorList>
            <person name="Qiu C."/>
            <person name="Wang W."/>
            <person name="Liu Z."/>
        </authorList>
    </citation>
    <scope>NUCLEOTIDE SEQUENCE</scope>
    <source>
        <strain evidence="3">BNCC115425</strain>
    </source>
</reference>
<keyword evidence="4" id="KW-1185">Reference proteome</keyword>
<dbReference type="InterPro" id="IPR036291">
    <property type="entry name" value="NAD(P)-bd_dom_sf"/>
</dbReference>
<dbReference type="Proteomes" id="UP001199106">
    <property type="component" value="Unassembled WGS sequence"/>
</dbReference>
<dbReference type="Gene3D" id="3.40.50.720">
    <property type="entry name" value="NAD(P)-binding Rossmann-like Domain"/>
    <property type="match status" value="1"/>
</dbReference>
<dbReference type="PANTHER" id="PTHR43669">
    <property type="entry name" value="5-KETO-D-GLUCONATE 5-REDUCTASE"/>
    <property type="match status" value="1"/>
</dbReference>
<comment type="caution">
    <text evidence="3">The sequence shown here is derived from an EMBL/GenBank/DDBJ whole genome shotgun (WGS) entry which is preliminary data.</text>
</comment>
<organism evidence="3 4">
    <name type="scientific">Alternaria panax</name>
    <dbReference type="NCBI Taxonomy" id="48097"/>
    <lineage>
        <taxon>Eukaryota</taxon>
        <taxon>Fungi</taxon>
        <taxon>Dikarya</taxon>
        <taxon>Ascomycota</taxon>
        <taxon>Pezizomycotina</taxon>
        <taxon>Dothideomycetes</taxon>
        <taxon>Pleosporomycetidae</taxon>
        <taxon>Pleosporales</taxon>
        <taxon>Pleosporineae</taxon>
        <taxon>Pleosporaceae</taxon>
        <taxon>Alternaria</taxon>
        <taxon>Alternaria sect. Panax</taxon>
    </lineage>
</organism>
<keyword evidence="2" id="KW-0560">Oxidoreductase</keyword>
<dbReference type="InterPro" id="IPR002347">
    <property type="entry name" value="SDR_fam"/>
</dbReference>
<dbReference type="Pfam" id="PF00106">
    <property type="entry name" value="adh_short"/>
    <property type="match status" value="1"/>
</dbReference>
<dbReference type="EMBL" id="JAANER010000001">
    <property type="protein sequence ID" value="KAG9195997.1"/>
    <property type="molecule type" value="Genomic_DNA"/>
</dbReference>
<comment type="similarity">
    <text evidence="1">Belongs to the short-chain dehydrogenases/reductases (SDR) family.</text>
</comment>
<evidence type="ECO:0008006" key="5">
    <source>
        <dbReference type="Google" id="ProtNLM"/>
    </source>
</evidence>
<evidence type="ECO:0000313" key="4">
    <source>
        <dbReference type="Proteomes" id="UP001199106"/>
    </source>
</evidence>
<dbReference type="GO" id="GO:0016491">
    <property type="term" value="F:oxidoreductase activity"/>
    <property type="evidence" value="ECO:0007669"/>
    <property type="project" value="UniProtKB-KW"/>
</dbReference>
<protein>
    <recommendedName>
        <fullName evidence="5">NAD(P)-binding protein</fullName>
    </recommendedName>
</protein>
<name>A0AAD4NVB1_9PLEO</name>
<proteinExistence type="inferred from homology"/>